<name>A0A2A2TC87_9CYAN</name>
<comment type="caution">
    <text evidence="2">The sequence shown here is derived from an EMBL/GenBank/DDBJ whole genome shotgun (WGS) entry which is preliminary data.</text>
</comment>
<dbReference type="CDD" id="cd03801">
    <property type="entry name" value="GT4_PimA-like"/>
    <property type="match status" value="1"/>
</dbReference>
<accession>A0A2A2TC87</accession>
<dbReference type="SUPFAM" id="SSF53756">
    <property type="entry name" value="UDP-Glycosyltransferase/glycogen phosphorylase"/>
    <property type="match status" value="1"/>
</dbReference>
<feature type="domain" description="Glycosyl transferase family 1" evidence="1">
    <location>
        <begin position="237"/>
        <end position="404"/>
    </location>
</feature>
<dbReference type="Gene3D" id="3.40.50.2000">
    <property type="entry name" value="Glycogen Phosphorylase B"/>
    <property type="match status" value="2"/>
</dbReference>
<dbReference type="Proteomes" id="UP000218238">
    <property type="component" value="Unassembled WGS sequence"/>
</dbReference>
<gene>
    <name evidence="2" type="ORF">CK510_25195</name>
</gene>
<evidence type="ECO:0000313" key="2">
    <source>
        <dbReference type="EMBL" id="PAX51360.1"/>
    </source>
</evidence>
<organism evidence="2 3">
    <name type="scientific">Brunnivagina elsteri CCALA 953</name>
    <dbReference type="NCBI Taxonomy" id="987040"/>
    <lineage>
        <taxon>Bacteria</taxon>
        <taxon>Bacillati</taxon>
        <taxon>Cyanobacteriota</taxon>
        <taxon>Cyanophyceae</taxon>
        <taxon>Nostocales</taxon>
        <taxon>Calotrichaceae</taxon>
        <taxon>Brunnivagina</taxon>
    </lineage>
</organism>
<sequence>MKSKSLKVLLIIEQCNPQGSSVPLVGYCFYEQISQLVDTTLVTHERNKPALEKKHPDRDITYISESEFIKGYYKIAQKLSKLGNRIIWPLYNTLIYPIYGEFNHLVYTSFKEPILRGDYDLVHAITPMIPRYPVKTIKACKNVSFVIGPVNGGVPFPKGFQDVARKEFAYLNFLRLIGRLIIPGYRETYEKADYILAGSTYTLNLLEDLFNIQNEKIELLYENGIGDSFLKEGKVFEAETRDDAKINLLFVGRLVPYKGADMLIEAVSRLAPSVQQKIFLTIVGDGEERNTLEQQVNKLDIQEKVAFAGWVKQQETLKYYNSSDIFCFPSIREFGGAVVLEAMATGLPCIVVNNGGIGEYVTEETGFSINPVSREFVVQELKRCIEQLVCNQALRHDMSLKAIQRAREFTWSSKAKAIASVYNKLLANCS</sequence>
<evidence type="ECO:0000313" key="3">
    <source>
        <dbReference type="Proteomes" id="UP000218238"/>
    </source>
</evidence>
<dbReference type="PANTHER" id="PTHR45947">
    <property type="entry name" value="SULFOQUINOVOSYL TRANSFERASE SQD2"/>
    <property type="match status" value="1"/>
</dbReference>
<dbReference type="InterPro" id="IPR050194">
    <property type="entry name" value="Glycosyltransferase_grp1"/>
</dbReference>
<dbReference type="Pfam" id="PF00534">
    <property type="entry name" value="Glycos_transf_1"/>
    <property type="match status" value="1"/>
</dbReference>
<dbReference type="OrthoDB" id="9787111at2"/>
<dbReference type="PANTHER" id="PTHR45947:SF3">
    <property type="entry name" value="SULFOQUINOVOSYL TRANSFERASE SQD2"/>
    <property type="match status" value="1"/>
</dbReference>
<dbReference type="GO" id="GO:0016757">
    <property type="term" value="F:glycosyltransferase activity"/>
    <property type="evidence" value="ECO:0007669"/>
    <property type="project" value="InterPro"/>
</dbReference>
<dbReference type="EMBL" id="NTFS01000410">
    <property type="protein sequence ID" value="PAX51360.1"/>
    <property type="molecule type" value="Genomic_DNA"/>
</dbReference>
<dbReference type="InterPro" id="IPR001296">
    <property type="entry name" value="Glyco_trans_1"/>
</dbReference>
<keyword evidence="3" id="KW-1185">Reference proteome</keyword>
<protein>
    <submittedName>
        <fullName evidence="2">Glycosyl transferase family 1</fullName>
    </submittedName>
</protein>
<dbReference type="AlphaFoldDB" id="A0A2A2TC87"/>
<proteinExistence type="predicted"/>
<keyword evidence="2" id="KW-0808">Transferase</keyword>
<reference evidence="2 3" key="1">
    <citation type="submission" date="2017-08" db="EMBL/GenBank/DDBJ databases">
        <title>Draft genome sequence of filamentous cyanobacterium Calothrix elsteri CCALA 953.</title>
        <authorList>
            <person name="Gagunashvili A.N."/>
            <person name="Elster J."/>
            <person name="Andresson O.S."/>
        </authorList>
    </citation>
    <scope>NUCLEOTIDE SEQUENCE [LARGE SCALE GENOMIC DNA]</scope>
    <source>
        <strain evidence="2 3">CCALA 953</strain>
    </source>
</reference>
<evidence type="ECO:0000259" key="1">
    <source>
        <dbReference type="Pfam" id="PF00534"/>
    </source>
</evidence>
<dbReference type="RefSeq" id="WP_095724284.1">
    <property type="nucleotide sequence ID" value="NZ_NTFS01000410.1"/>
</dbReference>